<comment type="similarity">
    <text evidence="2 6">Belongs to the class-III pyridoxal-phosphate-dependent aminotransferase family.</text>
</comment>
<dbReference type="PANTHER" id="PTHR42684">
    <property type="entry name" value="ADENOSYLMETHIONINE-8-AMINO-7-OXONONANOATE AMINOTRANSFERASE"/>
    <property type="match status" value="1"/>
</dbReference>
<organism evidence="7 8">
    <name type="scientific">Acidithiobacillus thiooxidans ATCC 19377</name>
    <dbReference type="NCBI Taxonomy" id="637390"/>
    <lineage>
        <taxon>Bacteria</taxon>
        <taxon>Pseudomonadati</taxon>
        <taxon>Pseudomonadota</taxon>
        <taxon>Acidithiobacillia</taxon>
        <taxon>Acidithiobacillales</taxon>
        <taxon>Acidithiobacillaceae</taxon>
        <taxon>Acidithiobacillus</taxon>
    </lineage>
</organism>
<reference evidence="7 8" key="1">
    <citation type="submission" date="2019-03" db="EMBL/GenBank/DDBJ databases">
        <title>New insights into Acidothiobacillus thiooxidans sulfur metabolism through coupled gene expression, solution geochemistry, microscopy and spectroscopy analyses.</title>
        <authorList>
            <person name="Camacho D."/>
            <person name="Frazao R."/>
            <person name="Fouillen A."/>
            <person name="Nanci A."/>
            <person name="Lang B.F."/>
            <person name="Apte S.C."/>
            <person name="Baron C."/>
            <person name="Warren L.A."/>
        </authorList>
    </citation>
    <scope>NUCLEOTIDE SEQUENCE [LARGE SCALE GENOMIC DNA]</scope>
    <source>
        <strain evidence="7 8">ATCC 19377</strain>
    </source>
</reference>
<keyword evidence="5 6" id="KW-0663">Pyridoxal phosphate</keyword>
<dbReference type="GO" id="GO:0009102">
    <property type="term" value="P:biotin biosynthetic process"/>
    <property type="evidence" value="ECO:0007669"/>
    <property type="project" value="TreeGrafter"/>
</dbReference>
<protein>
    <submittedName>
        <fullName evidence="7">Beta-alanine--pyruvate aminotransferase</fullName>
        <ecNumber evidence="7">2.6.1.18</ecNumber>
    </submittedName>
</protein>
<accession>A0A543Q023</accession>
<dbReference type="SUPFAM" id="SSF53383">
    <property type="entry name" value="PLP-dependent transferases"/>
    <property type="match status" value="1"/>
</dbReference>
<dbReference type="Pfam" id="PF00202">
    <property type="entry name" value="Aminotran_3"/>
    <property type="match status" value="1"/>
</dbReference>
<comment type="cofactor">
    <cofactor evidence="1">
        <name>pyridoxal 5'-phosphate</name>
        <dbReference type="ChEBI" id="CHEBI:597326"/>
    </cofactor>
</comment>
<dbReference type="InterPro" id="IPR049704">
    <property type="entry name" value="Aminotrans_3_PPA_site"/>
</dbReference>
<dbReference type="Gene3D" id="3.40.640.10">
    <property type="entry name" value="Type I PLP-dependent aspartate aminotransferase-like (Major domain)"/>
    <property type="match status" value="1"/>
</dbReference>
<sequence length="436" mass="48095">MSPYEELDAFWMPFTANRQFKSLPRMLERAEGMFYWDREGKEILDSTAGLWCVNAGHCRREISDAITAQTKKMDFAPTFQMGHSLPFSFANRLIKHTPEGLDHVFFTNSGSESVDTALKMALAYHFVRGESQRTLLIGREKAYHGVGFGGISVGGLPNNRRAYANLLATDHLPHTLDQERNRFSQGLPPYGAEKADALEQLIENHGAEHIAAVIVEPVAGSAGVIIPPAGYLQRLREICTKNGILLIFDEVITGFGRLGTPFAADYFAVTPDIMTSAKGLTNAAVPMGAVICSNTVHDAYMNGPNEQIEFFHGYTYSGHPLACVAGLAALDIYEEENLLYRGSQMAEPFAEMIHSLRDLPHVADIRNIGLMGAIELKTRSGEPGARGYEVLCKALERGLLIRATGDTIALSPPLIIELKHLDRLFQTLREVMRTIS</sequence>
<keyword evidence="3 7" id="KW-0032">Aminotransferase</keyword>
<dbReference type="PIRSF" id="PIRSF000521">
    <property type="entry name" value="Transaminase_4ab_Lys_Orn"/>
    <property type="match status" value="1"/>
</dbReference>
<dbReference type="AlphaFoldDB" id="A0A543Q023"/>
<dbReference type="GO" id="GO:0030170">
    <property type="term" value="F:pyridoxal phosphate binding"/>
    <property type="evidence" value="ECO:0007669"/>
    <property type="project" value="InterPro"/>
</dbReference>
<comment type="caution">
    <text evidence="7">The sequence shown here is derived from an EMBL/GenBank/DDBJ whole genome shotgun (WGS) entry which is preliminary data.</text>
</comment>
<dbReference type="Gene3D" id="3.90.1150.10">
    <property type="entry name" value="Aspartate Aminotransferase, domain 1"/>
    <property type="match status" value="1"/>
</dbReference>
<dbReference type="GO" id="GO:0016223">
    <property type="term" value="F:beta-alanine:pyruvate transaminase activity"/>
    <property type="evidence" value="ECO:0007669"/>
    <property type="project" value="UniProtKB-EC"/>
</dbReference>
<evidence type="ECO:0000256" key="4">
    <source>
        <dbReference type="ARBA" id="ARBA00022679"/>
    </source>
</evidence>
<evidence type="ECO:0000256" key="5">
    <source>
        <dbReference type="ARBA" id="ARBA00022898"/>
    </source>
</evidence>
<evidence type="ECO:0000313" key="8">
    <source>
        <dbReference type="Proteomes" id="UP000315403"/>
    </source>
</evidence>
<evidence type="ECO:0000313" key="7">
    <source>
        <dbReference type="EMBL" id="TQN49640.1"/>
    </source>
</evidence>
<dbReference type="InterPro" id="IPR015424">
    <property type="entry name" value="PyrdxlP-dep_Trfase"/>
</dbReference>
<dbReference type="PROSITE" id="PS00600">
    <property type="entry name" value="AA_TRANSFER_CLASS_3"/>
    <property type="match status" value="1"/>
</dbReference>
<dbReference type="RefSeq" id="WP_246865089.1">
    <property type="nucleotide sequence ID" value="NZ_SZUV01000003.1"/>
</dbReference>
<keyword evidence="7" id="KW-0670">Pyruvate</keyword>
<dbReference type="FunFam" id="3.40.640.10:FF:000014">
    <property type="entry name" value="Adenosylmethionine-8-amino-7-oxononanoate aminotransferase, probable"/>
    <property type="match status" value="1"/>
</dbReference>
<dbReference type="CDD" id="cd00610">
    <property type="entry name" value="OAT_like"/>
    <property type="match status" value="1"/>
</dbReference>
<dbReference type="GO" id="GO:0004015">
    <property type="term" value="F:adenosylmethionine-8-amino-7-oxononanoate transaminase activity"/>
    <property type="evidence" value="ECO:0007669"/>
    <property type="project" value="TreeGrafter"/>
</dbReference>
<dbReference type="Proteomes" id="UP000315403">
    <property type="component" value="Unassembled WGS sequence"/>
</dbReference>
<evidence type="ECO:0000256" key="3">
    <source>
        <dbReference type="ARBA" id="ARBA00022576"/>
    </source>
</evidence>
<gene>
    <name evidence="7" type="primary">bauA_1</name>
    <name evidence="7" type="ORF">DLNHIDIE_03049</name>
</gene>
<dbReference type="InterPro" id="IPR005814">
    <property type="entry name" value="Aminotrans_3"/>
</dbReference>
<keyword evidence="4 7" id="KW-0808">Transferase</keyword>
<evidence type="ECO:0000256" key="1">
    <source>
        <dbReference type="ARBA" id="ARBA00001933"/>
    </source>
</evidence>
<evidence type="ECO:0000256" key="2">
    <source>
        <dbReference type="ARBA" id="ARBA00008954"/>
    </source>
</evidence>
<dbReference type="EC" id="2.6.1.18" evidence="7"/>
<evidence type="ECO:0000256" key="6">
    <source>
        <dbReference type="RuleBase" id="RU003560"/>
    </source>
</evidence>
<proteinExistence type="inferred from homology"/>
<name>A0A543Q023_ACITH</name>
<dbReference type="InterPro" id="IPR015422">
    <property type="entry name" value="PyrdxlP-dep_Trfase_small"/>
</dbReference>
<dbReference type="InterPro" id="IPR015421">
    <property type="entry name" value="PyrdxlP-dep_Trfase_major"/>
</dbReference>
<dbReference type="PANTHER" id="PTHR42684:SF1">
    <property type="entry name" value="BETA-ALANINE--PYRUVATE AMINOTRANSFERASE"/>
    <property type="match status" value="1"/>
</dbReference>
<dbReference type="EMBL" id="SZUV01000003">
    <property type="protein sequence ID" value="TQN49640.1"/>
    <property type="molecule type" value="Genomic_DNA"/>
</dbReference>